<dbReference type="AlphaFoldDB" id="A0A366HW40"/>
<accession>A0A366HW40</accession>
<dbReference type="EMBL" id="QNRR01000001">
    <property type="protein sequence ID" value="RBP47919.1"/>
    <property type="molecule type" value="Genomic_DNA"/>
</dbReference>
<dbReference type="OrthoDB" id="202044at2"/>
<proteinExistence type="predicted"/>
<reference evidence="1 2" key="1">
    <citation type="submission" date="2018-06" db="EMBL/GenBank/DDBJ databases">
        <title>Genomic Encyclopedia of Type Strains, Phase IV (KMG-IV): sequencing the most valuable type-strain genomes for metagenomic binning, comparative biology and taxonomic classification.</title>
        <authorList>
            <person name="Goeker M."/>
        </authorList>
    </citation>
    <scope>NUCLEOTIDE SEQUENCE [LARGE SCALE GENOMIC DNA]</scope>
    <source>
        <strain evidence="1 2">DSM 25532</strain>
    </source>
</reference>
<organism evidence="1 2">
    <name type="scientific">Roseimicrobium gellanilyticum</name>
    <dbReference type="NCBI Taxonomy" id="748857"/>
    <lineage>
        <taxon>Bacteria</taxon>
        <taxon>Pseudomonadati</taxon>
        <taxon>Verrucomicrobiota</taxon>
        <taxon>Verrucomicrobiia</taxon>
        <taxon>Verrucomicrobiales</taxon>
        <taxon>Verrucomicrobiaceae</taxon>
        <taxon>Roseimicrobium</taxon>
    </lineage>
</organism>
<evidence type="ECO:0000313" key="1">
    <source>
        <dbReference type="EMBL" id="RBP47919.1"/>
    </source>
</evidence>
<protein>
    <submittedName>
        <fullName evidence="1">Uncharacterized protein</fullName>
    </submittedName>
</protein>
<name>A0A366HW40_9BACT</name>
<sequence length="150" mass="16648">MNVASFPTLARPVQRIALTFAVIVSVLNLAACVSIVPSPQKTNPLVISVPKDWRGLYKIKLGEPMEPQVEAAVEAAIIRHYALVPEGPKVTEVIVGGWGIDEVHQDRLVLHGSPRLVYSSRVALHPLIELPGRKSWEYGRIQLILRFEDQ</sequence>
<dbReference type="RefSeq" id="WP_113956810.1">
    <property type="nucleotide sequence ID" value="NZ_QNRR01000001.1"/>
</dbReference>
<evidence type="ECO:0000313" key="2">
    <source>
        <dbReference type="Proteomes" id="UP000253426"/>
    </source>
</evidence>
<keyword evidence="2" id="KW-1185">Reference proteome</keyword>
<gene>
    <name evidence="1" type="ORF">DES53_101719</name>
</gene>
<dbReference type="Proteomes" id="UP000253426">
    <property type="component" value="Unassembled WGS sequence"/>
</dbReference>
<comment type="caution">
    <text evidence="1">The sequence shown here is derived from an EMBL/GenBank/DDBJ whole genome shotgun (WGS) entry which is preliminary data.</text>
</comment>